<sequence length="176" mass="20285">MKKLRRLLLKIKADRLLKAADRLAASMEEFPYVFKDRMLKLSLLSFFLGAVGTYAGILIGERNFILFSWVLCGINLYQAARLYRIAKQKKYEVIEGRVSQIRGKHGIGRTCRVFIQTEEGETKEFVLEKGSPLQAGKYYRFYFDENRCLTSGIRSLDAMLNVNSFYGVEEVSREEG</sequence>
<accession>A0A9D2U4L0</accession>
<gene>
    <name evidence="2" type="ORF">H9913_10480</name>
</gene>
<keyword evidence="1" id="KW-0472">Membrane</keyword>
<keyword evidence="1" id="KW-1133">Transmembrane helix</keyword>
<dbReference type="EMBL" id="DWUX01000188">
    <property type="protein sequence ID" value="HJD40440.1"/>
    <property type="molecule type" value="Genomic_DNA"/>
</dbReference>
<evidence type="ECO:0000256" key="1">
    <source>
        <dbReference type="SAM" id="Phobius"/>
    </source>
</evidence>
<name>A0A9D2U4L0_9FIRM</name>
<dbReference type="Proteomes" id="UP000823850">
    <property type="component" value="Unassembled WGS sequence"/>
</dbReference>
<proteinExistence type="predicted"/>
<organism evidence="2 3">
    <name type="scientific">Candidatus Blautia stercoripullorum</name>
    <dbReference type="NCBI Taxonomy" id="2838502"/>
    <lineage>
        <taxon>Bacteria</taxon>
        <taxon>Bacillati</taxon>
        <taxon>Bacillota</taxon>
        <taxon>Clostridia</taxon>
        <taxon>Lachnospirales</taxon>
        <taxon>Lachnospiraceae</taxon>
        <taxon>Blautia</taxon>
    </lineage>
</organism>
<comment type="caution">
    <text evidence="2">The sequence shown here is derived from an EMBL/GenBank/DDBJ whole genome shotgun (WGS) entry which is preliminary data.</text>
</comment>
<dbReference type="AlphaFoldDB" id="A0A9D2U4L0"/>
<feature type="transmembrane region" description="Helical" evidence="1">
    <location>
        <begin position="41"/>
        <end position="59"/>
    </location>
</feature>
<reference evidence="2" key="1">
    <citation type="journal article" date="2021" name="PeerJ">
        <title>Extensive microbial diversity within the chicken gut microbiome revealed by metagenomics and culture.</title>
        <authorList>
            <person name="Gilroy R."/>
            <person name="Ravi A."/>
            <person name="Getino M."/>
            <person name="Pursley I."/>
            <person name="Horton D.L."/>
            <person name="Alikhan N.F."/>
            <person name="Baker D."/>
            <person name="Gharbi K."/>
            <person name="Hall N."/>
            <person name="Watson M."/>
            <person name="Adriaenssens E.M."/>
            <person name="Foster-Nyarko E."/>
            <person name="Jarju S."/>
            <person name="Secka A."/>
            <person name="Antonio M."/>
            <person name="Oren A."/>
            <person name="Chaudhuri R.R."/>
            <person name="La Ragione R."/>
            <person name="Hildebrand F."/>
            <person name="Pallen M.J."/>
        </authorList>
    </citation>
    <scope>NUCLEOTIDE SEQUENCE</scope>
    <source>
        <strain evidence="2">ChiW19-6364</strain>
    </source>
</reference>
<evidence type="ECO:0000313" key="3">
    <source>
        <dbReference type="Proteomes" id="UP000823850"/>
    </source>
</evidence>
<reference evidence="2" key="2">
    <citation type="submission" date="2021-04" db="EMBL/GenBank/DDBJ databases">
        <authorList>
            <person name="Gilroy R."/>
        </authorList>
    </citation>
    <scope>NUCLEOTIDE SEQUENCE</scope>
    <source>
        <strain evidence="2">ChiW19-6364</strain>
    </source>
</reference>
<protein>
    <submittedName>
        <fullName evidence="2">Uncharacterized protein</fullName>
    </submittedName>
</protein>
<feature type="transmembrane region" description="Helical" evidence="1">
    <location>
        <begin position="65"/>
        <end position="83"/>
    </location>
</feature>
<evidence type="ECO:0000313" key="2">
    <source>
        <dbReference type="EMBL" id="HJD40440.1"/>
    </source>
</evidence>
<keyword evidence="1" id="KW-0812">Transmembrane</keyword>